<reference evidence="3" key="1">
    <citation type="submission" date="2018-06" db="EMBL/GenBank/DDBJ databases">
        <authorList>
            <person name="Zhirakovskaya E."/>
        </authorList>
    </citation>
    <scope>NUCLEOTIDE SEQUENCE</scope>
</reference>
<gene>
    <name evidence="3" type="ORF">MNBD_ALPHA08-1615</name>
</gene>
<name>A0A3B0RB49_9ZZZZ</name>
<dbReference type="EMBL" id="UOEC01000058">
    <property type="protein sequence ID" value="VAV89269.1"/>
    <property type="molecule type" value="Genomic_DNA"/>
</dbReference>
<comment type="similarity">
    <text evidence="1">Belongs to the PspA/Vipp/IM30 family.</text>
</comment>
<evidence type="ECO:0000256" key="2">
    <source>
        <dbReference type="SAM" id="Coils"/>
    </source>
</evidence>
<dbReference type="InterPro" id="IPR007157">
    <property type="entry name" value="PspA_VIPP1"/>
</dbReference>
<feature type="coiled-coil region" evidence="2">
    <location>
        <begin position="54"/>
        <end position="81"/>
    </location>
</feature>
<evidence type="ECO:0000313" key="3">
    <source>
        <dbReference type="EMBL" id="VAV89269.1"/>
    </source>
</evidence>
<evidence type="ECO:0000256" key="1">
    <source>
        <dbReference type="ARBA" id="ARBA00043985"/>
    </source>
</evidence>
<protein>
    <recommendedName>
        <fullName evidence="4">PspA/IM30 family protein</fullName>
    </recommendedName>
</protein>
<evidence type="ECO:0008006" key="4">
    <source>
        <dbReference type="Google" id="ProtNLM"/>
    </source>
</evidence>
<feature type="coiled-coil region" evidence="2">
    <location>
        <begin position="108"/>
        <end position="135"/>
    </location>
</feature>
<organism evidence="3">
    <name type="scientific">hydrothermal vent metagenome</name>
    <dbReference type="NCBI Taxonomy" id="652676"/>
    <lineage>
        <taxon>unclassified sequences</taxon>
        <taxon>metagenomes</taxon>
        <taxon>ecological metagenomes</taxon>
    </lineage>
</organism>
<sequence>MFETITTLMRGVTAQGREQLIDANAVLLLEQKIRDIAARHEISKRTLAGMMAQVKSLKRSKQALKTSTEDLENRARQALEAGRDELASQAAQAIADNENELFLKQTAINDMETEIERLRALVERTNRRLVELRQGLVVARHTDYARKSRVGTLKSLNSGQHSVEDAQNMLERILNRTETEEALAQYASLNEELSGKAIVERLDEAGFGKPLKVRADDILDRLRKPTKKSK</sequence>
<dbReference type="AlphaFoldDB" id="A0A3B0RB49"/>
<keyword evidence="2" id="KW-0175">Coiled coil</keyword>
<accession>A0A3B0RB49</accession>
<proteinExistence type="inferred from homology"/>
<dbReference type="Pfam" id="PF04012">
    <property type="entry name" value="PspA_IM30"/>
    <property type="match status" value="1"/>
</dbReference>